<reference evidence="10" key="1">
    <citation type="journal article" date="2024" name="Int. J. Syst. Evol. Microbiol.">
        <title>Turicibacter faecis sp. nov., isolated from faeces of heart failure mouse model.</title>
        <authorList>
            <person name="Imamura Y."/>
            <person name="Motooka D."/>
            <person name="Nakajima Y."/>
            <person name="Ito S."/>
            <person name="Kitakaze M."/>
            <person name="Iida T."/>
            <person name="Nakamura S."/>
        </authorList>
    </citation>
    <scope>NUCLEOTIDE SEQUENCE</scope>
    <source>
        <strain evidence="10">TC023</strain>
    </source>
</reference>
<evidence type="ECO:0000256" key="8">
    <source>
        <dbReference type="SAM" id="Phobius"/>
    </source>
</evidence>
<evidence type="ECO:0000256" key="2">
    <source>
        <dbReference type="ARBA" id="ARBA00008655"/>
    </source>
</evidence>
<keyword evidence="11" id="KW-1185">Reference proteome</keyword>
<accession>A0ABN6ZC05</accession>
<dbReference type="CDD" id="cd07989">
    <property type="entry name" value="LPLAT_AGPAT-like"/>
    <property type="match status" value="1"/>
</dbReference>
<protein>
    <recommendedName>
        <fullName evidence="7">1-acyl-sn-glycerol-3-phosphate acyltransferase</fullName>
        <ecNumber evidence="7">2.3.1.51</ecNumber>
    </recommendedName>
</protein>
<feature type="transmembrane region" description="Helical" evidence="8">
    <location>
        <begin position="44"/>
        <end position="61"/>
    </location>
</feature>
<dbReference type="EC" id="2.3.1.51" evidence="7"/>
<evidence type="ECO:0000256" key="4">
    <source>
        <dbReference type="ARBA" id="ARBA00022679"/>
    </source>
</evidence>
<dbReference type="PANTHER" id="PTHR10434:SF64">
    <property type="entry name" value="1-ACYL-SN-GLYCEROL-3-PHOSPHATE ACYLTRANSFERASE-RELATED"/>
    <property type="match status" value="1"/>
</dbReference>
<dbReference type="InterPro" id="IPR004552">
    <property type="entry name" value="AGP_acyltrans"/>
</dbReference>
<sequence>MLTILWIVLGVLLTALALVVIVVLCVNARVQQLKGDQYSNTERFNFISWVVSWAIPLIFRVRVEAKGLEKLDTIEHGVIYANHQSNLDIVAMLKVIKRPHGYVAKKELDHIFLLSDAMRLIQCQFMDRNDVRQSVKVISAAAKSVKEGHLMVIFPEGTRMVRAEVGTFKAGSFKLAQKAKAAIIPVTIYNSYEVAKRWPRRTVIRLEVHDPIPYETYAELPTNDVCEQVEALIKKPLS</sequence>
<evidence type="ECO:0000256" key="1">
    <source>
        <dbReference type="ARBA" id="ARBA00005189"/>
    </source>
</evidence>
<feature type="domain" description="Phospholipid/glycerol acyltransferase" evidence="9">
    <location>
        <begin position="77"/>
        <end position="191"/>
    </location>
</feature>
<keyword evidence="8" id="KW-1133">Transmembrane helix</keyword>
<proteinExistence type="inferred from homology"/>
<name>A0ABN6ZC05_9FIRM</name>
<dbReference type="InterPro" id="IPR002123">
    <property type="entry name" value="Plipid/glycerol_acylTrfase"/>
</dbReference>
<keyword evidence="7" id="KW-0594">Phospholipid biosynthesis</keyword>
<dbReference type="SMART" id="SM00563">
    <property type="entry name" value="PlsC"/>
    <property type="match status" value="1"/>
</dbReference>
<keyword evidence="6 7" id="KW-0012">Acyltransferase</keyword>
<dbReference type="SUPFAM" id="SSF69593">
    <property type="entry name" value="Glycerol-3-phosphate (1)-acyltransferase"/>
    <property type="match status" value="1"/>
</dbReference>
<keyword evidence="7" id="KW-1208">Phospholipid metabolism</keyword>
<dbReference type="NCBIfam" id="TIGR00530">
    <property type="entry name" value="AGP_acyltrn"/>
    <property type="match status" value="1"/>
</dbReference>
<evidence type="ECO:0000259" key="9">
    <source>
        <dbReference type="SMART" id="SM00563"/>
    </source>
</evidence>
<evidence type="ECO:0000313" key="10">
    <source>
        <dbReference type="EMBL" id="BEH91359.1"/>
    </source>
</evidence>
<keyword evidence="3 7" id="KW-0444">Lipid biosynthesis</keyword>
<comment type="domain">
    <text evidence="7">The HXXXXD motif is essential for acyltransferase activity and may constitute the binding site for the phosphate moiety of the glycerol-3-phosphate.</text>
</comment>
<comment type="catalytic activity">
    <reaction evidence="7">
        <text>a 1-acyl-sn-glycero-3-phosphate + an acyl-CoA = a 1,2-diacyl-sn-glycero-3-phosphate + CoA</text>
        <dbReference type="Rhea" id="RHEA:19709"/>
        <dbReference type="ChEBI" id="CHEBI:57287"/>
        <dbReference type="ChEBI" id="CHEBI:57970"/>
        <dbReference type="ChEBI" id="CHEBI:58342"/>
        <dbReference type="ChEBI" id="CHEBI:58608"/>
        <dbReference type="EC" id="2.3.1.51"/>
    </reaction>
</comment>
<evidence type="ECO:0000256" key="6">
    <source>
        <dbReference type="ARBA" id="ARBA00023315"/>
    </source>
</evidence>
<evidence type="ECO:0000313" key="11">
    <source>
        <dbReference type="Proteomes" id="UP001432099"/>
    </source>
</evidence>
<dbReference type="PANTHER" id="PTHR10434">
    <property type="entry name" value="1-ACYL-SN-GLYCEROL-3-PHOSPHATE ACYLTRANSFERASE"/>
    <property type="match status" value="1"/>
</dbReference>
<keyword evidence="8" id="KW-0472">Membrane</keyword>
<dbReference type="EMBL" id="AP028127">
    <property type="protein sequence ID" value="BEH91359.1"/>
    <property type="molecule type" value="Genomic_DNA"/>
</dbReference>
<dbReference type="Pfam" id="PF01553">
    <property type="entry name" value="Acyltransferase"/>
    <property type="match status" value="1"/>
</dbReference>
<evidence type="ECO:0000256" key="3">
    <source>
        <dbReference type="ARBA" id="ARBA00022516"/>
    </source>
</evidence>
<evidence type="ECO:0000256" key="7">
    <source>
        <dbReference type="RuleBase" id="RU361267"/>
    </source>
</evidence>
<keyword evidence="8" id="KW-0812">Transmembrane</keyword>
<dbReference type="RefSeq" id="WP_161830815.1">
    <property type="nucleotide sequence ID" value="NZ_AP028127.1"/>
</dbReference>
<keyword evidence="5 7" id="KW-0443">Lipid metabolism</keyword>
<dbReference type="Proteomes" id="UP001432099">
    <property type="component" value="Chromosome"/>
</dbReference>
<comment type="similarity">
    <text evidence="2 7">Belongs to the 1-acyl-sn-glycerol-3-phosphate acyltransferase family.</text>
</comment>
<organism evidence="10 11">
    <name type="scientific">Turicibacter faecis</name>
    <dbReference type="NCBI Taxonomy" id="2963365"/>
    <lineage>
        <taxon>Bacteria</taxon>
        <taxon>Bacillati</taxon>
        <taxon>Bacillota</taxon>
        <taxon>Erysipelotrichia</taxon>
        <taxon>Erysipelotrichales</taxon>
        <taxon>Turicibacteraceae</taxon>
        <taxon>Turicibacter</taxon>
    </lineage>
</organism>
<comment type="pathway">
    <text evidence="1">Lipid metabolism.</text>
</comment>
<gene>
    <name evidence="10" type="primary">plsC</name>
    <name evidence="10" type="ORF">T23_14610</name>
</gene>
<keyword evidence="4 7" id="KW-0808">Transferase</keyword>
<evidence type="ECO:0000256" key="5">
    <source>
        <dbReference type="ARBA" id="ARBA00023098"/>
    </source>
</evidence>
<dbReference type="GO" id="GO:0016746">
    <property type="term" value="F:acyltransferase activity"/>
    <property type="evidence" value="ECO:0007669"/>
    <property type="project" value="UniProtKB-KW"/>
</dbReference>